<gene>
    <name evidence="2" type="ORF">NCTC13079_00708</name>
</gene>
<dbReference type="RefSeq" id="WP_126465272.1">
    <property type="nucleotide sequence ID" value="NZ_JAUSWF010000001.1"/>
</dbReference>
<keyword evidence="3" id="KW-1185">Reference proteome</keyword>
<reference evidence="2 3" key="1">
    <citation type="submission" date="2018-12" db="EMBL/GenBank/DDBJ databases">
        <authorList>
            <consortium name="Pathogen Informatics"/>
        </authorList>
    </citation>
    <scope>NUCLEOTIDE SEQUENCE [LARGE SCALE GENOMIC DNA]</scope>
    <source>
        <strain evidence="2 3">NCTC13079</strain>
    </source>
</reference>
<keyword evidence="1" id="KW-0175">Coiled coil</keyword>
<dbReference type="OrthoDB" id="1953676at2"/>
<protein>
    <recommendedName>
        <fullName evidence="4">Twitching motility protein PilT</fullName>
    </recommendedName>
</protein>
<evidence type="ECO:0000313" key="3">
    <source>
        <dbReference type="Proteomes" id="UP000269544"/>
    </source>
</evidence>
<dbReference type="AlphaFoldDB" id="A0A448V115"/>
<dbReference type="Proteomes" id="UP000269544">
    <property type="component" value="Chromosome"/>
</dbReference>
<proteinExistence type="predicted"/>
<organism evidence="2 3">
    <name type="scientific">Aedoeadaptatus ivorii</name>
    <dbReference type="NCBI Taxonomy" id="54006"/>
    <lineage>
        <taxon>Bacteria</taxon>
        <taxon>Bacillati</taxon>
        <taxon>Bacillota</taxon>
        <taxon>Tissierellia</taxon>
        <taxon>Tissierellales</taxon>
        <taxon>Peptoniphilaceae</taxon>
        <taxon>Aedoeadaptatus</taxon>
    </lineage>
</organism>
<sequence length="141" mass="16133">MIQYILGAKGAGKTKWLIDHANEDLHGGNGNIAFVEVDDDHIFSLDYNVRLINATEYGLENLDQFYGFLCGMLAMDYDLEKIYVDGIYKVLDLSVEDLETLRERLEALDIENREIYINVDYVESEIPDALKEYAQEVSLEA</sequence>
<evidence type="ECO:0000313" key="2">
    <source>
        <dbReference type="EMBL" id="VEJ35477.1"/>
    </source>
</evidence>
<name>A0A448V115_9FIRM</name>
<feature type="coiled-coil region" evidence="1">
    <location>
        <begin position="88"/>
        <end position="118"/>
    </location>
</feature>
<accession>A0A448V115</accession>
<dbReference type="EMBL" id="LR134523">
    <property type="protein sequence ID" value="VEJ35477.1"/>
    <property type="molecule type" value="Genomic_DNA"/>
</dbReference>
<evidence type="ECO:0000256" key="1">
    <source>
        <dbReference type="SAM" id="Coils"/>
    </source>
</evidence>
<evidence type="ECO:0008006" key="4">
    <source>
        <dbReference type="Google" id="ProtNLM"/>
    </source>
</evidence>
<dbReference type="KEGG" id="piv:NCTC13079_00708"/>